<dbReference type="InterPro" id="IPR002794">
    <property type="entry name" value="DUF92_TMEM19"/>
</dbReference>
<keyword evidence="3 6" id="KW-0812">Transmembrane</keyword>
<evidence type="ECO:0000256" key="2">
    <source>
        <dbReference type="ARBA" id="ARBA00009012"/>
    </source>
</evidence>
<gene>
    <name evidence="7" type="ORF">SDC9_07563</name>
</gene>
<dbReference type="Pfam" id="PF01940">
    <property type="entry name" value="DUF92"/>
    <property type="match status" value="1"/>
</dbReference>
<sequence length="235" mass="25058">MIVMEETLMINWGYVILLLVVGAFTYNRKALDLWGTLAMIIMGIIIIFSAGINWLLLILIFLILSLIATRQSKYYKQNLGIYEGKRTAKNVISNGVVAFIMAAFGGYYLPLVGGFIGAIATATADTLASEIGILQKPRLITTMRKVAPGTDGAVSVLGTVVGIIGAAIIGFSAFLLGIISDPILSLKIAVISGTIGCFMDSILGAVFERRNFINNEHVNLLATITGAIVGIISTL</sequence>
<evidence type="ECO:0000313" key="7">
    <source>
        <dbReference type="EMBL" id="MPL61973.1"/>
    </source>
</evidence>
<feature type="transmembrane region" description="Helical" evidence="6">
    <location>
        <begin position="90"/>
        <end position="109"/>
    </location>
</feature>
<dbReference type="GO" id="GO:0016020">
    <property type="term" value="C:membrane"/>
    <property type="evidence" value="ECO:0007669"/>
    <property type="project" value="UniProtKB-SubCell"/>
</dbReference>
<feature type="transmembrane region" description="Helical" evidence="6">
    <location>
        <begin position="154"/>
        <end position="179"/>
    </location>
</feature>
<feature type="transmembrane region" description="Helical" evidence="6">
    <location>
        <begin position="7"/>
        <end position="26"/>
    </location>
</feature>
<evidence type="ECO:0000256" key="5">
    <source>
        <dbReference type="ARBA" id="ARBA00023136"/>
    </source>
</evidence>
<evidence type="ECO:0000256" key="6">
    <source>
        <dbReference type="SAM" id="Phobius"/>
    </source>
</evidence>
<feature type="transmembrane region" description="Helical" evidence="6">
    <location>
        <begin position="185"/>
        <end position="206"/>
    </location>
</feature>
<reference evidence="7" key="1">
    <citation type="submission" date="2019-08" db="EMBL/GenBank/DDBJ databases">
        <authorList>
            <person name="Kucharzyk K."/>
            <person name="Murdoch R.W."/>
            <person name="Higgins S."/>
            <person name="Loffler F."/>
        </authorList>
    </citation>
    <scope>NUCLEOTIDE SEQUENCE</scope>
</reference>
<dbReference type="NCBIfam" id="TIGR00297">
    <property type="entry name" value="TIGR00297 family protein"/>
    <property type="match status" value="1"/>
</dbReference>
<keyword evidence="5 6" id="KW-0472">Membrane</keyword>
<proteinExistence type="inferred from homology"/>
<name>A0A644T4X0_9ZZZZ</name>
<evidence type="ECO:0008006" key="8">
    <source>
        <dbReference type="Google" id="ProtNLM"/>
    </source>
</evidence>
<feature type="transmembrane region" description="Helical" evidence="6">
    <location>
        <begin position="115"/>
        <end position="134"/>
    </location>
</feature>
<dbReference type="AlphaFoldDB" id="A0A644T4X0"/>
<dbReference type="EMBL" id="VSSQ01000016">
    <property type="protein sequence ID" value="MPL61973.1"/>
    <property type="molecule type" value="Genomic_DNA"/>
</dbReference>
<comment type="caution">
    <text evidence="7">The sequence shown here is derived from an EMBL/GenBank/DDBJ whole genome shotgun (WGS) entry which is preliminary data.</text>
</comment>
<organism evidence="7">
    <name type="scientific">bioreactor metagenome</name>
    <dbReference type="NCBI Taxonomy" id="1076179"/>
    <lineage>
        <taxon>unclassified sequences</taxon>
        <taxon>metagenomes</taxon>
        <taxon>ecological metagenomes</taxon>
    </lineage>
</organism>
<dbReference type="PANTHER" id="PTHR13353">
    <property type="entry name" value="TRANSMEMBRANE PROTEIN 19"/>
    <property type="match status" value="1"/>
</dbReference>
<evidence type="ECO:0000256" key="1">
    <source>
        <dbReference type="ARBA" id="ARBA00004141"/>
    </source>
</evidence>
<feature type="transmembrane region" description="Helical" evidence="6">
    <location>
        <begin position="38"/>
        <end position="69"/>
    </location>
</feature>
<accession>A0A644T4X0</accession>
<protein>
    <recommendedName>
        <fullName evidence="8">TIGR00297 family protein</fullName>
    </recommendedName>
</protein>
<comment type="subcellular location">
    <subcellularLocation>
        <location evidence="1">Membrane</location>
        <topology evidence="1">Multi-pass membrane protein</topology>
    </subcellularLocation>
</comment>
<keyword evidence="4 6" id="KW-1133">Transmembrane helix</keyword>
<comment type="similarity">
    <text evidence="2">Belongs to the TMEM19 family.</text>
</comment>
<dbReference type="PANTHER" id="PTHR13353:SF5">
    <property type="entry name" value="TRANSMEMBRANE PROTEIN 19"/>
    <property type="match status" value="1"/>
</dbReference>
<evidence type="ECO:0000256" key="3">
    <source>
        <dbReference type="ARBA" id="ARBA00022692"/>
    </source>
</evidence>
<evidence type="ECO:0000256" key="4">
    <source>
        <dbReference type="ARBA" id="ARBA00022989"/>
    </source>
</evidence>